<gene>
    <name evidence="1" type="ORF">FE247_07625</name>
</gene>
<dbReference type="RefSeq" id="WP_138108886.1">
    <property type="nucleotide sequence ID" value="NZ_VBUC01000017.1"/>
</dbReference>
<dbReference type="EMBL" id="VBUC01000017">
    <property type="protein sequence ID" value="TLS98059.1"/>
    <property type="molecule type" value="Genomic_DNA"/>
</dbReference>
<name>A0ABY2V3B8_9BACT</name>
<proteinExistence type="predicted"/>
<evidence type="ECO:0008006" key="3">
    <source>
        <dbReference type="Google" id="ProtNLM"/>
    </source>
</evidence>
<evidence type="ECO:0000313" key="2">
    <source>
        <dbReference type="Proteomes" id="UP000305417"/>
    </source>
</evidence>
<evidence type="ECO:0000313" key="1">
    <source>
        <dbReference type="EMBL" id="TLS98059.1"/>
    </source>
</evidence>
<sequence length="304" mass="35928">MKKIPNFIPLQTALIDDIRIKRLNKDHLNCSGLGILIGLYFYLLKNPNLTCSYNEIDIIADELKASIPIIVTVIERYNLFEIIKDTDGNKFFSPILNNSLEPYFEICETNKIRSDLATLKRKQKKQQQLKELKNLLSVESSRLNLPNIIEYNIIKSNVIEKKISSSSSSNNFSYENEKEFEEFFNWLKGNIVEPIKNERYYKNTIHKNLINGDIKTLENWGNFLAYKKEDRKKAFIRRIQNLECKQIFYLDCYRYILKIEINENSKEFKITTSYFDDKEINHIITCKFSQLEEIEKLIKKESSS</sequence>
<organism evidence="1 2">
    <name type="scientific">Aliarcobacter cibarius</name>
    <dbReference type="NCBI Taxonomy" id="255507"/>
    <lineage>
        <taxon>Bacteria</taxon>
        <taxon>Pseudomonadati</taxon>
        <taxon>Campylobacterota</taxon>
        <taxon>Epsilonproteobacteria</taxon>
        <taxon>Campylobacterales</taxon>
        <taxon>Arcobacteraceae</taxon>
        <taxon>Aliarcobacter</taxon>
    </lineage>
</organism>
<comment type="caution">
    <text evidence="1">The sequence shown here is derived from an EMBL/GenBank/DDBJ whole genome shotgun (WGS) entry which is preliminary data.</text>
</comment>
<protein>
    <recommendedName>
        <fullName evidence="3">DUF4373 domain-containing protein</fullName>
    </recommendedName>
</protein>
<dbReference type="Proteomes" id="UP000305417">
    <property type="component" value="Unassembled WGS sequence"/>
</dbReference>
<accession>A0ABY2V3B8</accession>
<keyword evidence="2" id="KW-1185">Reference proteome</keyword>
<reference evidence="1 2" key="1">
    <citation type="submission" date="2019-05" db="EMBL/GenBank/DDBJ databases">
        <title>Arcobacter cibarius and Arcobacter thereius providing challenges in identification an antibiotic susceptibility and Quinolone resistance.</title>
        <authorList>
            <person name="Busch A."/>
            <person name="Hanel I."/>
            <person name="Hotzel H."/>
            <person name="Tomaso H."/>
        </authorList>
    </citation>
    <scope>NUCLEOTIDE SEQUENCE [LARGE SCALE GENOMIC DNA]</scope>
    <source>
        <strain evidence="1 2">16CS0831-2</strain>
    </source>
</reference>